<dbReference type="GO" id="GO:0009317">
    <property type="term" value="C:acetyl-CoA carboxylase complex"/>
    <property type="evidence" value="ECO:0007669"/>
    <property type="project" value="InterPro"/>
</dbReference>
<dbReference type="PANTHER" id="PTHR42853">
    <property type="entry name" value="ACETYL-COENZYME A CARBOXYLASE CARBOXYL TRANSFERASE SUBUNIT ALPHA"/>
    <property type="match status" value="1"/>
</dbReference>
<dbReference type="EMBL" id="UOGK01000331">
    <property type="protein sequence ID" value="VAX40093.1"/>
    <property type="molecule type" value="Genomic_DNA"/>
</dbReference>
<keyword evidence="5" id="KW-0547">Nucleotide-binding</keyword>
<feature type="domain" description="CoA carboxyltransferase C-terminal" evidence="11">
    <location>
        <begin position="59"/>
        <end position="315"/>
    </location>
</feature>
<evidence type="ECO:0000256" key="4">
    <source>
        <dbReference type="ARBA" id="ARBA00022679"/>
    </source>
</evidence>
<dbReference type="GO" id="GO:2001295">
    <property type="term" value="P:malonyl-CoA biosynthetic process"/>
    <property type="evidence" value="ECO:0007669"/>
    <property type="project" value="UniProtKB-UniPathway"/>
</dbReference>
<keyword evidence="3" id="KW-0444">Lipid biosynthesis</keyword>
<dbReference type="EC" id="2.1.3.15" evidence="2"/>
<dbReference type="GO" id="GO:0005524">
    <property type="term" value="F:ATP binding"/>
    <property type="evidence" value="ECO:0007669"/>
    <property type="project" value="UniProtKB-KW"/>
</dbReference>
<dbReference type="AlphaFoldDB" id="A0A3B1DTD2"/>
<proteinExistence type="inferred from homology"/>
<dbReference type="HAMAP" id="MF_00823">
    <property type="entry name" value="AcetylCoA_CT_alpha"/>
    <property type="match status" value="1"/>
</dbReference>
<gene>
    <name evidence="12" type="ORF">MNBD_PLANCTO03-756</name>
</gene>
<dbReference type="PROSITE" id="PS50989">
    <property type="entry name" value="COA_CT_CTER"/>
    <property type="match status" value="1"/>
</dbReference>
<evidence type="ECO:0000256" key="7">
    <source>
        <dbReference type="ARBA" id="ARBA00022840"/>
    </source>
</evidence>
<dbReference type="InterPro" id="IPR001095">
    <property type="entry name" value="Acetyl_CoA_COase_a_su"/>
</dbReference>
<name>A0A3B1DTD2_9ZZZZ</name>
<keyword evidence="7" id="KW-0067">ATP-binding</keyword>
<evidence type="ECO:0000256" key="6">
    <source>
        <dbReference type="ARBA" id="ARBA00022832"/>
    </source>
</evidence>
<dbReference type="NCBIfam" id="NF041504">
    <property type="entry name" value="AccA_sub"/>
    <property type="match status" value="1"/>
</dbReference>
<evidence type="ECO:0000256" key="10">
    <source>
        <dbReference type="ARBA" id="ARBA00049152"/>
    </source>
</evidence>
<accession>A0A3B1DTD2</accession>
<dbReference type="Pfam" id="PF03255">
    <property type="entry name" value="ACCA"/>
    <property type="match status" value="1"/>
</dbReference>
<dbReference type="InterPro" id="IPR029045">
    <property type="entry name" value="ClpP/crotonase-like_dom_sf"/>
</dbReference>
<sequence>MSTFYQLDFERPIVEIEREIEAAERATKAASPAAEVPALGGIADAVAGVEGAASPDLDALRAKRQKLLEDLYTQLSPWDTVRVARHPNRPQTRDYIDRLCRDFCELHGDRRFGDDPAIVTGFGRIGSIKCLLVGHQKGKTTKEKLACHFGCAHPEGYRKALAKMKLAEKYGLPIVTLVDTPGAYPGLGAEERGQAEAIAVNMREMSVLRTPIVSIVIGEGGSGGALGIAVADRVAMLQHSWYSVISPEGCAAILWKQANEQTNNAAAIALKLTARDNLELGIIDAAIPEPMGGAHRDPAGASANLERWVIEELTQLREINPDVLVEQRYARFRKLGSYIEHPAEVESSGAD</sequence>
<dbReference type="NCBIfam" id="TIGR00513">
    <property type="entry name" value="accA"/>
    <property type="match status" value="1"/>
</dbReference>
<evidence type="ECO:0000256" key="8">
    <source>
        <dbReference type="ARBA" id="ARBA00023098"/>
    </source>
</evidence>
<dbReference type="GO" id="GO:0006633">
    <property type="term" value="P:fatty acid biosynthetic process"/>
    <property type="evidence" value="ECO:0007669"/>
    <property type="project" value="UniProtKB-KW"/>
</dbReference>
<evidence type="ECO:0000256" key="3">
    <source>
        <dbReference type="ARBA" id="ARBA00022516"/>
    </source>
</evidence>
<keyword evidence="8" id="KW-0443">Lipid metabolism</keyword>
<keyword evidence="4 12" id="KW-0808">Transferase</keyword>
<evidence type="ECO:0000256" key="5">
    <source>
        <dbReference type="ARBA" id="ARBA00022741"/>
    </source>
</evidence>
<keyword evidence="9" id="KW-0275">Fatty acid biosynthesis</keyword>
<evidence type="ECO:0000313" key="12">
    <source>
        <dbReference type="EMBL" id="VAX40093.1"/>
    </source>
</evidence>
<comment type="pathway">
    <text evidence="1">Lipid metabolism; malonyl-CoA biosynthesis; malonyl-CoA from acetyl-CoA: step 1/1.</text>
</comment>
<evidence type="ECO:0000256" key="1">
    <source>
        <dbReference type="ARBA" id="ARBA00004956"/>
    </source>
</evidence>
<dbReference type="GO" id="GO:0003989">
    <property type="term" value="F:acetyl-CoA carboxylase activity"/>
    <property type="evidence" value="ECO:0007669"/>
    <property type="project" value="InterPro"/>
</dbReference>
<keyword evidence="6" id="KW-0276">Fatty acid metabolism</keyword>
<evidence type="ECO:0000256" key="2">
    <source>
        <dbReference type="ARBA" id="ARBA00011883"/>
    </source>
</evidence>
<evidence type="ECO:0000259" key="11">
    <source>
        <dbReference type="PROSITE" id="PS50989"/>
    </source>
</evidence>
<dbReference type="InterPro" id="IPR011763">
    <property type="entry name" value="COA_CT_C"/>
</dbReference>
<protein>
    <recommendedName>
        <fullName evidence="2">acetyl-CoA carboxytransferase</fullName>
        <ecNumber evidence="2">2.1.3.15</ecNumber>
    </recommendedName>
</protein>
<dbReference type="Gene3D" id="3.90.226.10">
    <property type="entry name" value="2-enoyl-CoA Hydratase, Chain A, domain 1"/>
    <property type="match status" value="1"/>
</dbReference>
<keyword evidence="12" id="KW-0436">Ligase</keyword>
<dbReference type="UniPathway" id="UPA00655">
    <property type="reaction ID" value="UER00711"/>
</dbReference>
<dbReference type="PRINTS" id="PR01069">
    <property type="entry name" value="ACCCTRFRASEA"/>
</dbReference>
<dbReference type="PANTHER" id="PTHR42853:SF3">
    <property type="entry name" value="ACETYL-COENZYME A CARBOXYLASE CARBOXYL TRANSFERASE SUBUNIT ALPHA, CHLOROPLASTIC"/>
    <property type="match status" value="1"/>
</dbReference>
<comment type="catalytic activity">
    <reaction evidence="10">
        <text>N(6)-carboxybiotinyl-L-lysyl-[protein] + acetyl-CoA = N(6)-biotinyl-L-lysyl-[protein] + malonyl-CoA</text>
        <dbReference type="Rhea" id="RHEA:54728"/>
        <dbReference type="Rhea" id="RHEA-COMP:10505"/>
        <dbReference type="Rhea" id="RHEA-COMP:10506"/>
        <dbReference type="ChEBI" id="CHEBI:57288"/>
        <dbReference type="ChEBI" id="CHEBI:57384"/>
        <dbReference type="ChEBI" id="CHEBI:83144"/>
        <dbReference type="ChEBI" id="CHEBI:83145"/>
        <dbReference type="EC" id="2.1.3.15"/>
    </reaction>
</comment>
<dbReference type="SUPFAM" id="SSF52096">
    <property type="entry name" value="ClpP/crotonase"/>
    <property type="match status" value="1"/>
</dbReference>
<evidence type="ECO:0000256" key="9">
    <source>
        <dbReference type="ARBA" id="ARBA00023160"/>
    </source>
</evidence>
<reference evidence="12" key="1">
    <citation type="submission" date="2018-06" db="EMBL/GenBank/DDBJ databases">
        <authorList>
            <person name="Zhirakovskaya E."/>
        </authorList>
    </citation>
    <scope>NUCLEOTIDE SEQUENCE</scope>
</reference>
<organism evidence="12">
    <name type="scientific">hydrothermal vent metagenome</name>
    <dbReference type="NCBI Taxonomy" id="652676"/>
    <lineage>
        <taxon>unclassified sequences</taxon>
        <taxon>metagenomes</taxon>
        <taxon>ecological metagenomes</taxon>
    </lineage>
</organism>
<dbReference type="GO" id="GO:0016743">
    <property type="term" value="F:carboxyl- or carbamoyltransferase activity"/>
    <property type="evidence" value="ECO:0007669"/>
    <property type="project" value="InterPro"/>
</dbReference>
<dbReference type="NCBIfam" id="NF004344">
    <property type="entry name" value="PRK05724.1"/>
    <property type="match status" value="1"/>
</dbReference>